<dbReference type="RefSeq" id="WP_013504970.1">
    <property type="nucleotide sequence ID" value="NC_014836.1"/>
</dbReference>
<protein>
    <recommendedName>
        <fullName evidence="4">DUF3047 domain-containing protein</fullName>
    </recommendedName>
</protein>
<dbReference type="EMBL" id="CP002432">
    <property type="protein sequence ID" value="ADU65081.1"/>
    <property type="molecule type" value="Genomic_DNA"/>
</dbReference>
<dbReference type="AlphaFoldDB" id="E6W703"/>
<dbReference type="OrthoDB" id="9775969at2"/>
<keyword evidence="1" id="KW-0732">Signal</keyword>
<dbReference type="HOGENOM" id="CLU_077139_0_0_0"/>
<dbReference type="InterPro" id="IPR021409">
    <property type="entry name" value="DUF3047"/>
</dbReference>
<dbReference type="InParanoid" id="E6W703"/>
<dbReference type="STRING" id="653733.Selin_0325"/>
<dbReference type="Pfam" id="PF11249">
    <property type="entry name" value="DUF3047"/>
    <property type="match status" value="1"/>
</dbReference>
<evidence type="ECO:0008006" key="4">
    <source>
        <dbReference type="Google" id="ProtNLM"/>
    </source>
</evidence>
<feature type="signal peptide" evidence="1">
    <location>
        <begin position="1"/>
        <end position="18"/>
    </location>
</feature>
<proteinExistence type="predicted"/>
<gene>
    <name evidence="2" type="ordered locus">Selin_0325</name>
</gene>
<accession>E6W703</accession>
<keyword evidence="3" id="KW-1185">Reference proteome</keyword>
<organism evidence="2 3">
    <name type="scientific">Desulfurispirillum indicum (strain ATCC BAA-1389 / DSM 22839 / S5)</name>
    <dbReference type="NCBI Taxonomy" id="653733"/>
    <lineage>
        <taxon>Bacteria</taxon>
        <taxon>Pseudomonadati</taxon>
        <taxon>Chrysiogenota</taxon>
        <taxon>Chrysiogenia</taxon>
        <taxon>Chrysiogenales</taxon>
        <taxon>Chrysiogenaceae</taxon>
        <taxon>Desulfurispirillum</taxon>
    </lineage>
</organism>
<dbReference type="KEGG" id="din:Selin_0325"/>
<evidence type="ECO:0000313" key="2">
    <source>
        <dbReference type="EMBL" id="ADU65081.1"/>
    </source>
</evidence>
<feature type="chain" id="PRO_5003214298" description="DUF3047 domain-containing protein" evidence="1">
    <location>
        <begin position="19"/>
        <end position="226"/>
    </location>
</feature>
<dbReference type="eggNOG" id="ENOG502ZQ5C">
    <property type="taxonomic scope" value="Bacteria"/>
</dbReference>
<name>E6W703_DESIS</name>
<sequence length="226" mass="24998">MRVGSMALVFLLGSAAFGASSIPLPFGSIQDGISPQWQAQEFRGTSPTHYELVEEEGTLALQASSQNQASGLVHEVEIDLATYPILQWRWKVENIIPDGNALTKAGDDYAARVYVVFPHWFRPNTKSINYIWANHLPQGQVVPNPFFSNARMVAVQSGNQHAGTWITQCRNVYQDYREIFGSIPPKAGAIALMTDTDNTGSQARAWYADIRLLAADSHADPQEYCP</sequence>
<reference evidence="2 3" key="1">
    <citation type="submission" date="2010-12" db="EMBL/GenBank/DDBJ databases">
        <title>Complete sequence of Desulfurispirillum indicum S5.</title>
        <authorList>
            <consortium name="US DOE Joint Genome Institute"/>
            <person name="Lucas S."/>
            <person name="Copeland A."/>
            <person name="Lapidus A."/>
            <person name="Cheng J.-F."/>
            <person name="Goodwin L."/>
            <person name="Pitluck S."/>
            <person name="Chertkov O."/>
            <person name="Held B."/>
            <person name="Detter J.C."/>
            <person name="Han C."/>
            <person name="Tapia R."/>
            <person name="Land M."/>
            <person name="Hauser L."/>
            <person name="Kyrpides N."/>
            <person name="Ivanova N."/>
            <person name="Mikhailova N."/>
            <person name="Haggblom M."/>
            <person name="Rauschenbach I."/>
            <person name="Bini E."/>
            <person name="Woyke T."/>
        </authorList>
    </citation>
    <scope>NUCLEOTIDE SEQUENCE [LARGE SCALE GENOMIC DNA]</scope>
    <source>
        <strain evidence="3">ATCC BAA-1389 / DSM 22839 / S5</strain>
    </source>
</reference>
<dbReference type="Proteomes" id="UP000002572">
    <property type="component" value="Chromosome"/>
</dbReference>
<evidence type="ECO:0000313" key="3">
    <source>
        <dbReference type="Proteomes" id="UP000002572"/>
    </source>
</evidence>
<evidence type="ECO:0000256" key="1">
    <source>
        <dbReference type="SAM" id="SignalP"/>
    </source>
</evidence>